<keyword evidence="2" id="KW-0175">Coiled coil</keyword>
<reference evidence="5 6" key="1">
    <citation type="submission" date="2018-06" db="EMBL/GenBank/DDBJ databases">
        <authorList>
            <consortium name="Pathogen Informatics"/>
            <person name="Doyle S."/>
        </authorList>
    </citation>
    <scope>NUCLEOTIDE SEQUENCE [LARGE SCALE GENOMIC DNA]</scope>
    <source>
        <strain evidence="5 6">NCTC10742</strain>
    </source>
</reference>
<evidence type="ECO:0000259" key="4">
    <source>
        <dbReference type="Pfam" id="PF17853"/>
    </source>
</evidence>
<feature type="domain" description="PucR C-terminal helix-turn-helix" evidence="3">
    <location>
        <begin position="380"/>
        <end position="438"/>
    </location>
</feature>
<feature type="domain" description="CdaR GGDEF-like" evidence="4">
    <location>
        <begin position="214"/>
        <end position="327"/>
    </location>
</feature>
<dbReference type="InterPro" id="IPR051448">
    <property type="entry name" value="CdaR-like_regulators"/>
</dbReference>
<feature type="coiled-coil region" evidence="2">
    <location>
        <begin position="40"/>
        <end position="67"/>
    </location>
</feature>
<proteinExistence type="inferred from homology"/>
<dbReference type="Pfam" id="PF13556">
    <property type="entry name" value="HTH_30"/>
    <property type="match status" value="1"/>
</dbReference>
<evidence type="ECO:0000313" key="6">
    <source>
        <dbReference type="Proteomes" id="UP000254291"/>
    </source>
</evidence>
<dbReference type="Pfam" id="PF17853">
    <property type="entry name" value="GGDEF_2"/>
    <property type="match status" value="1"/>
</dbReference>
<accession>A0A379MQ06</accession>
<dbReference type="PANTHER" id="PTHR33744">
    <property type="entry name" value="CARBOHYDRATE DIACID REGULATOR"/>
    <property type="match status" value="1"/>
</dbReference>
<protein>
    <submittedName>
        <fullName evidence="5">Transcriptional regulator, CdaR family</fullName>
    </submittedName>
</protein>
<comment type="similarity">
    <text evidence="1">Belongs to the CdaR family.</text>
</comment>
<evidence type="ECO:0000313" key="5">
    <source>
        <dbReference type="EMBL" id="SUE32702.1"/>
    </source>
</evidence>
<dbReference type="InterPro" id="IPR042070">
    <property type="entry name" value="PucR_C-HTH_sf"/>
</dbReference>
<dbReference type="RefSeq" id="WP_115329294.1">
    <property type="nucleotide sequence ID" value="NZ_JACKST010000038.1"/>
</dbReference>
<dbReference type="InterPro" id="IPR025736">
    <property type="entry name" value="PucR_C-HTH_dom"/>
</dbReference>
<evidence type="ECO:0000259" key="3">
    <source>
        <dbReference type="Pfam" id="PF13556"/>
    </source>
</evidence>
<dbReference type="Gene3D" id="1.10.10.2840">
    <property type="entry name" value="PucR C-terminal helix-turn-helix domain"/>
    <property type="match status" value="1"/>
</dbReference>
<dbReference type="AlphaFoldDB" id="A0A379MQ06"/>
<gene>
    <name evidence="5" type="primary">cdaR</name>
    <name evidence="5" type="ORF">NCTC10742_06066</name>
</gene>
<evidence type="ECO:0000256" key="2">
    <source>
        <dbReference type="SAM" id="Coils"/>
    </source>
</evidence>
<evidence type="ECO:0000256" key="1">
    <source>
        <dbReference type="ARBA" id="ARBA00006754"/>
    </source>
</evidence>
<name>A0A379MQ06_9MYCO</name>
<organism evidence="5 6">
    <name type="scientific">Mycolicibacterium gilvum</name>
    <dbReference type="NCBI Taxonomy" id="1804"/>
    <lineage>
        <taxon>Bacteria</taxon>
        <taxon>Bacillati</taxon>
        <taxon>Actinomycetota</taxon>
        <taxon>Actinomycetes</taxon>
        <taxon>Mycobacteriales</taxon>
        <taxon>Mycobacteriaceae</taxon>
        <taxon>Mycolicibacterium</taxon>
    </lineage>
</organism>
<dbReference type="InterPro" id="IPR041522">
    <property type="entry name" value="CdaR_GGDEF"/>
</dbReference>
<dbReference type="EMBL" id="UGQM01000008">
    <property type="protein sequence ID" value="SUE32702.1"/>
    <property type="molecule type" value="Genomic_DNA"/>
</dbReference>
<dbReference type="PANTHER" id="PTHR33744:SF7">
    <property type="entry name" value="PUCR FAMILY TRANSCRIPTIONAL REGULATOR"/>
    <property type="match status" value="1"/>
</dbReference>
<sequence>MVSAASAPSKNQIQLLTILAQLTGAALAHAAMHDRDSGSAAKLERANADLEVANRELVTTVSRLQRQTNVHETLSTAVAAGMGEQGIADALYDLTGHSVGIEDRFGNLRCWAGPGQPKPYPKQSADARELLLHELAAQTGQARIGGRVLTLVQPRAEILGVLALNDPDVRVTEDNLFALRYGSTVLALELSHQRAVAEIELNLSRDLVDDLLAGTDRDGAYARADALGHDLRRPHHVVVMQSTGRTESTLPVAAGRAATALDLNYLLGRHADLVVLLTDGRPDPRALYHAISEILGRTTSVIGIGSRCAVPNDFPQSFIEARRAMNIRLRSVSPEGAAAFDELGFYRLIDAAHGHGEVESFVREWLGTLLDYDDSKNSELVMTLSDYLECGGNYDESAAALHIHRSTLRYRLARIAELTGHDLRKVDTRFNLHAATRAWRFLNPDDWAGIRRNGL</sequence>
<dbReference type="Proteomes" id="UP000254291">
    <property type="component" value="Unassembled WGS sequence"/>
</dbReference>